<reference evidence="12" key="1">
    <citation type="journal article" date="2019" name="Int. J. Syst. Evol. Microbiol.">
        <title>The Global Catalogue of Microorganisms (GCM) 10K type strain sequencing project: providing services to taxonomists for standard genome sequencing and annotation.</title>
        <authorList>
            <consortium name="The Broad Institute Genomics Platform"/>
            <consortium name="The Broad Institute Genome Sequencing Center for Infectious Disease"/>
            <person name="Wu L."/>
            <person name="Ma J."/>
        </authorList>
    </citation>
    <scope>NUCLEOTIDE SEQUENCE [LARGE SCALE GENOMIC DNA]</scope>
    <source>
        <strain evidence="12">CCUG 59778</strain>
    </source>
</reference>
<keyword evidence="6" id="KW-1278">Translocase</keyword>
<evidence type="ECO:0000313" key="11">
    <source>
        <dbReference type="EMBL" id="MFC5286655.1"/>
    </source>
</evidence>
<organism evidence="11 12">
    <name type="scientific">Actinokineospora guangxiensis</name>
    <dbReference type="NCBI Taxonomy" id="1490288"/>
    <lineage>
        <taxon>Bacteria</taxon>
        <taxon>Bacillati</taxon>
        <taxon>Actinomycetota</taxon>
        <taxon>Actinomycetes</taxon>
        <taxon>Pseudonocardiales</taxon>
        <taxon>Pseudonocardiaceae</taxon>
        <taxon>Actinokineospora</taxon>
    </lineage>
</organism>
<dbReference type="Pfam" id="PF00005">
    <property type="entry name" value="ABC_tran"/>
    <property type="match status" value="1"/>
</dbReference>
<feature type="domain" description="ABC transporter" evidence="10">
    <location>
        <begin position="6"/>
        <end position="241"/>
    </location>
</feature>
<dbReference type="PROSITE" id="PS00211">
    <property type="entry name" value="ABC_TRANSPORTER_1"/>
    <property type="match status" value="1"/>
</dbReference>
<comment type="caution">
    <text evidence="11">The sequence shown here is derived from an EMBL/GenBank/DDBJ whole genome shotgun (WGS) entry which is preliminary data.</text>
</comment>
<dbReference type="InterPro" id="IPR003439">
    <property type="entry name" value="ABC_transporter-like_ATP-bd"/>
</dbReference>
<evidence type="ECO:0000256" key="7">
    <source>
        <dbReference type="ARBA" id="ARBA00023136"/>
    </source>
</evidence>
<sequence length="316" mass="32603">MVEMVIDVRGLTKTFESPKTGLVTALDAVDLTVPRGTVLGLLGHNGAGKTTLVNVLSTLTPPTSGSASVAGHDVVTEAAAVRARIGLTGQFATLDEGITGRDNLVLLARLYGASRRQAAERAAELLAAFDLTKAADRPARGYSGGMRRRLDLAACLVAGPEVIFLDEPTTGLDPGSRRAVWAMVESLVAHGSTVLLTTQYLEEADRLADAIVVLAGGRVVARGSAAQLKRELGQCSVTTELASGSDVDAALGALRRAGLSPVADSLAIMTPVATSAGVTAVVRALDSAGAEVTAVRFAEPSLDDVYLHLTPADARR</sequence>
<evidence type="ECO:0000256" key="3">
    <source>
        <dbReference type="ARBA" id="ARBA00022475"/>
    </source>
</evidence>
<dbReference type="NCBIfam" id="TIGR01188">
    <property type="entry name" value="drrA"/>
    <property type="match status" value="1"/>
</dbReference>
<dbReference type="InterPro" id="IPR005894">
    <property type="entry name" value="DrrA"/>
</dbReference>
<comment type="similarity">
    <text evidence="9">Belongs to the ABC transporter superfamily. Drug exporter-1 (DrugE1) (TC 3.A.1.105) family.</text>
</comment>
<dbReference type="GO" id="GO:0005524">
    <property type="term" value="F:ATP binding"/>
    <property type="evidence" value="ECO:0007669"/>
    <property type="project" value="UniProtKB-KW"/>
</dbReference>
<dbReference type="PROSITE" id="PS50893">
    <property type="entry name" value="ABC_TRANSPORTER_2"/>
    <property type="match status" value="1"/>
</dbReference>
<keyword evidence="2" id="KW-0813">Transport</keyword>
<dbReference type="EMBL" id="JBHSKF010000002">
    <property type="protein sequence ID" value="MFC5286655.1"/>
    <property type="molecule type" value="Genomic_DNA"/>
</dbReference>
<proteinExistence type="inferred from homology"/>
<evidence type="ECO:0000256" key="6">
    <source>
        <dbReference type="ARBA" id="ARBA00022967"/>
    </source>
</evidence>
<gene>
    <name evidence="11" type="ORF">ACFPM7_06295</name>
</gene>
<dbReference type="InterPro" id="IPR003593">
    <property type="entry name" value="AAA+_ATPase"/>
</dbReference>
<evidence type="ECO:0000256" key="1">
    <source>
        <dbReference type="ARBA" id="ARBA00004413"/>
    </source>
</evidence>
<evidence type="ECO:0000256" key="2">
    <source>
        <dbReference type="ARBA" id="ARBA00022448"/>
    </source>
</evidence>
<dbReference type="InterPro" id="IPR017871">
    <property type="entry name" value="ABC_transporter-like_CS"/>
</dbReference>
<dbReference type="Proteomes" id="UP001596157">
    <property type="component" value="Unassembled WGS sequence"/>
</dbReference>
<keyword evidence="4" id="KW-0547">Nucleotide-binding</keyword>
<keyword evidence="12" id="KW-1185">Reference proteome</keyword>
<evidence type="ECO:0000256" key="4">
    <source>
        <dbReference type="ARBA" id="ARBA00022741"/>
    </source>
</evidence>
<keyword evidence="5 11" id="KW-0067">ATP-binding</keyword>
<dbReference type="InterPro" id="IPR050763">
    <property type="entry name" value="ABC_transporter_ATP-binding"/>
</dbReference>
<dbReference type="Gene3D" id="3.40.50.300">
    <property type="entry name" value="P-loop containing nucleotide triphosphate hydrolases"/>
    <property type="match status" value="1"/>
</dbReference>
<dbReference type="PANTHER" id="PTHR42711">
    <property type="entry name" value="ABC TRANSPORTER ATP-BINDING PROTEIN"/>
    <property type="match status" value="1"/>
</dbReference>
<keyword evidence="7" id="KW-0472">Membrane</keyword>
<evidence type="ECO:0000256" key="9">
    <source>
        <dbReference type="ARBA" id="ARBA00049985"/>
    </source>
</evidence>
<name>A0ABW0EM61_9PSEU</name>
<accession>A0ABW0EM61</accession>
<keyword evidence="8" id="KW-0046">Antibiotic resistance</keyword>
<dbReference type="PANTHER" id="PTHR42711:SF19">
    <property type="entry name" value="DOXORUBICIN RESISTANCE ATP-BINDING PROTEIN DRRA"/>
    <property type="match status" value="1"/>
</dbReference>
<comment type="subcellular location">
    <subcellularLocation>
        <location evidence="1">Cell membrane</location>
        <topology evidence="1">Peripheral membrane protein</topology>
        <orientation evidence="1">Cytoplasmic side</orientation>
    </subcellularLocation>
</comment>
<evidence type="ECO:0000256" key="5">
    <source>
        <dbReference type="ARBA" id="ARBA00022840"/>
    </source>
</evidence>
<evidence type="ECO:0000259" key="10">
    <source>
        <dbReference type="PROSITE" id="PS50893"/>
    </source>
</evidence>
<keyword evidence="3" id="KW-1003">Cell membrane</keyword>
<dbReference type="RefSeq" id="WP_378244790.1">
    <property type="nucleotide sequence ID" value="NZ_JBHSKF010000002.1"/>
</dbReference>
<dbReference type="InterPro" id="IPR027417">
    <property type="entry name" value="P-loop_NTPase"/>
</dbReference>
<evidence type="ECO:0000313" key="12">
    <source>
        <dbReference type="Proteomes" id="UP001596157"/>
    </source>
</evidence>
<protein>
    <submittedName>
        <fullName evidence="11">ATP-binding cassette domain-containing protein</fullName>
    </submittedName>
</protein>
<dbReference type="SUPFAM" id="SSF52540">
    <property type="entry name" value="P-loop containing nucleoside triphosphate hydrolases"/>
    <property type="match status" value="1"/>
</dbReference>
<dbReference type="SMART" id="SM00382">
    <property type="entry name" value="AAA"/>
    <property type="match status" value="1"/>
</dbReference>
<evidence type="ECO:0000256" key="8">
    <source>
        <dbReference type="ARBA" id="ARBA00023251"/>
    </source>
</evidence>